<organism evidence="1">
    <name type="scientific">Klebsiella pneumoniae</name>
    <dbReference type="NCBI Taxonomy" id="573"/>
    <lineage>
        <taxon>Bacteria</taxon>
        <taxon>Pseudomonadati</taxon>
        <taxon>Pseudomonadota</taxon>
        <taxon>Gammaproteobacteria</taxon>
        <taxon>Enterobacterales</taxon>
        <taxon>Enterobacteriaceae</taxon>
        <taxon>Klebsiella/Raoultella group</taxon>
        <taxon>Klebsiella</taxon>
        <taxon>Klebsiella pneumoniae complex</taxon>
    </lineage>
</organism>
<accession>A0A8B0SVR3</accession>
<reference evidence="1" key="1">
    <citation type="submission" date="2020-01" db="EMBL/GenBank/DDBJ databases">
        <authorList>
            <person name="Qin S."/>
        </authorList>
    </citation>
    <scope>NUCLEOTIDE SEQUENCE</scope>
    <source>
        <strain evidence="1">CVir17-16-YZ6g</strain>
        <plasmid evidence="1">p17-15-vir-like</plasmid>
    </source>
</reference>
<keyword evidence="1" id="KW-0614">Plasmid</keyword>
<name>A0A8B0SVR3_KLEPN</name>
<sequence length="56" mass="6410">MNWYQLHLEKSSSHRMVLRLPGDELFAMVKAFNEKSIFLISLPANSKKLVDFSGAI</sequence>
<dbReference type="AlphaFoldDB" id="A0A8B0SVR3"/>
<dbReference type="EMBL" id="MN956836">
    <property type="protein sequence ID" value="QTX15149.1"/>
    <property type="molecule type" value="Genomic_DNA"/>
</dbReference>
<evidence type="ECO:0000313" key="1">
    <source>
        <dbReference type="EMBL" id="QTX15149.1"/>
    </source>
</evidence>
<protein>
    <submittedName>
        <fullName evidence="1">Uncharacterized protein</fullName>
    </submittedName>
</protein>
<geneLocation type="plasmid" evidence="1">
    <name>p17-15-vir-like</name>
</geneLocation>
<proteinExistence type="predicted"/>